<proteinExistence type="predicted"/>
<dbReference type="PIRSF" id="PIRSF035170">
    <property type="entry name" value="HD_phosphohydro"/>
    <property type="match status" value="1"/>
</dbReference>
<reference evidence="1" key="2">
    <citation type="submission" date="2020-02" db="EMBL/GenBank/DDBJ databases">
        <authorList>
            <person name="Matsumoto Y."/>
            <person name="Motooka D."/>
            <person name="Nakamura S."/>
        </authorList>
    </citation>
    <scope>NUCLEOTIDE SEQUENCE</scope>
    <source>
        <strain evidence="1">JCM 13671</strain>
    </source>
</reference>
<dbReference type="Proteomes" id="UP000466931">
    <property type="component" value="Chromosome"/>
</dbReference>
<keyword evidence="2" id="KW-1185">Reference proteome</keyword>
<evidence type="ECO:0000313" key="1">
    <source>
        <dbReference type="EMBL" id="BBZ36701.1"/>
    </source>
</evidence>
<dbReference type="RefSeq" id="WP_085154190.1">
    <property type="nucleotide sequence ID" value="NZ_AP022612.1"/>
</dbReference>
<dbReference type="EMBL" id="AP022612">
    <property type="protein sequence ID" value="BBZ36701.1"/>
    <property type="molecule type" value="Genomic_DNA"/>
</dbReference>
<name>A0A7I7Y756_9MYCO</name>
<dbReference type="SUPFAM" id="SSF109604">
    <property type="entry name" value="HD-domain/PDEase-like"/>
    <property type="match status" value="1"/>
</dbReference>
<dbReference type="InterPro" id="IPR009218">
    <property type="entry name" value="HD_phosphohydro"/>
</dbReference>
<organism evidence="1 2">
    <name type="scientific">Mycolicibacterium confluentis</name>
    <dbReference type="NCBI Taxonomy" id="28047"/>
    <lineage>
        <taxon>Bacteria</taxon>
        <taxon>Bacillati</taxon>
        <taxon>Actinomycetota</taxon>
        <taxon>Actinomycetes</taxon>
        <taxon>Mycobacteriales</taxon>
        <taxon>Mycobacteriaceae</taxon>
        <taxon>Mycolicibacterium</taxon>
    </lineage>
</organism>
<dbReference type="Gene3D" id="1.10.3210.10">
    <property type="entry name" value="Hypothetical protein af1432"/>
    <property type="match status" value="1"/>
</dbReference>
<reference evidence="1" key="1">
    <citation type="journal article" date="2019" name="Emerg. Microbes Infect.">
        <title>Comprehensive subspecies identification of 175 nontuberculous mycobacteria species based on 7547 genomic profiles.</title>
        <authorList>
            <person name="Matsumoto Y."/>
            <person name="Kinjo T."/>
            <person name="Motooka D."/>
            <person name="Nabeya D."/>
            <person name="Jung N."/>
            <person name="Uechi K."/>
            <person name="Horii T."/>
            <person name="Iida T."/>
            <person name="Fujita J."/>
            <person name="Nakamura S."/>
        </authorList>
    </citation>
    <scope>NUCLEOTIDE SEQUENCE [LARGE SCALE GENOMIC DNA]</scope>
    <source>
        <strain evidence="1">JCM 13671</strain>
    </source>
</reference>
<evidence type="ECO:0000313" key="2">
    <source>
        <dbReference type="Proteomes" id="UP000466931"/>
    </source>
</evidence>
<accession>A0A7I7Y756</accession>
<gene>
    <name evidence="1" type="ORF">MCNF_53060</name>
</gene>
<sequence>MEDLVRAWRALLAPHTTSPNVDAAGQALLACWAEPHRRYHDLEHLRGVLSAIDDLEQLAEDPDAVRLAAWYHDAVYAGRSDDEELSAVMAEQSLSALGLPAEFVAEVGRLIRMTVEHNPAADDSNGAVLSDADLAVLALPRADYQRNSAAVRAEYAHVPEADFRAGRARIIRSLLAAPHLYRTVTARERWEQAARENLAAELESLS</sequence>
<dbReference type="PANTHER" id="PTHR21174">
    <property type="match status" value="1"/>
</dbReference>
<dbReference type="OrthoDB" id="9808993at2"/>
<protein>
    <submittedName>
        <fullName evidence="1">Uncharacterized protein</fullName>
    </submittedName>
</protein>
<dbReference type="AlphaFoldDB" id="A0A7I7Y756"/>
<dbReference type="PANTHER" id="PTHR21174:SF0">
    <property type="entry name" value="HD PHOSPHOHYDROLASE FAMILY PROTEIN-RELATED"/>
    <property type="match status" value="1"/>
</dbReference>